<dbReference type="Proteomes" id="UP000738431">
    <property type="component" value="Chromosome"/>
</dbReference>
<gene>
    <name evidence="1" type="ORF">K1X11_019635</name>
</gene>
<reference evidence="1 2" key="2">
    <citation type="submission" date="2023-12" db="EMBL/GenBank/DDBJ databases">
        <title>Description of an unclassified Opitutus bacterium of Verrucomicrobiota.</title>
        <authorList>
            <person name="Zhang D.-F."/>
        </authorList>
    </citation>
    <scope>NUCLEOTIDE SEQUENCE [LARGE SCALE GENOMIC DNA]</scope>
    <source>
        <strain evidence="1 2">WL0086</strain>
    </source>
</reference>
<organism evidence="1 2">
    <name type="scientific">Actomonas aquatica</name>
    <dbReference type="NCBI Taxonomy" id="2866162"/>
    <lineage>
        <taxon>Bacteria</taxon>
        <taxon>Pseudomonadati</taxon>
        <taxon>Verrucomicrobiota</taxon>
        <taxon>Opitutia</taxon>
        <taxon>Opitutales</taxon>
        <taxon>Opitutaceae</taxon>
        <taxon>Actomonas</taxon>
    </lineage>
</organism>
<name>A0ABZ1C6J9_9BACT</name>
<reference evidence="1 2" key="1">
    <citation type="submission" date="2021-08" db="EMBL/GenBank/DDBJ databases">
        <authorList>
            <person name="Zhang D."/>
            <person name="Zhang A."/>
            <person name="Wang L."/>
        </authorList>
    </citation>
    <scope>NUCLEOTIDE SEQUENCE [LARGE SCALE GENOMIC DNA]</scope>
    <source>
        <strain evidence="1 2">WL0086</strain>
    </source>
</reference>
<evidence type="ECO:0000313" key="2">
    <source>
        <dbReference type="Proteomes" id="UP000738431"/>
    </source>
</evidence>
<dbReference type="EMBL" id="CP139781">
    <property type="protein sequence ID" value="WRQ87032.1"/>
    <property type="molecule type" value="Genomic_DNA"/>
</dbReference>
<evidence type="ECO:0008006" key="3">
    <source>
        <dbReference type="Google" id="ProtNLM"/>
    </source>
</evidence>
<sequence>MNRGYLVLFLGVIAGLIAYQGWTSLRAGCRDGDLNCQLAWMREDLSLTDEQFARVVELHARSSSRLRQLALDIGRMETEFAAFEQTRKSEGRVDFLEFARFVAERRELEAAADQSARSLIEATADVMSPTQRLRYLALVAPAAAPPGAGAGADTGRP</sequence>
<evidence type="ECO:0000313" key="1">
    <source>
        <dbReference type="EMBL" id="WRQ87032.1"/>
    </source>
</evidence>
<protein>
    <recommendedName>
        <fullName evidence="3">Periplasmic heavy metal sensor</fullName>
    </recommendedName>
</protein>
<dbReference type="Gene3D" id="1.20.120.1490">
    <property type="match status" value="1"/>
</dbReference>
<dbReference type="RefSeq" id="WP_221029553.1">
    <property type="nucleotide sequence ID" value="NZ_CP139781.1"/>
</dbReference>
<proteinExistence type="predicted"/>
<keyword evidence="2" id="KW-1185">Reference proteome</keyword>
<accession>A0ABZ1C6J9</accession>